<evidence type="ECO:0000256" key="2">
    <source>
        <dbReference type="ARBA" id="ARBA00022759"/>
    </source>
</evidence>
<dbReference type="Gene3D" id="3.40.960.10">
    <property type="entry name" value="VSR Endonuclease"/>
    <property type="match status" value="1"/>
</dbReference>
<dbReference type="GO" id="GO:0016787">
    <property type="term" value="F:hydrolase activity"/>
    <property type="evidence" value="ECO:0007669"/>
    <property type="project" value="UniProtKB-KW"/>
</dbReference>
<keyword evidence="4" id="KW-0378">Hydrolase</keyword>
<keyword evidence="5" id="KW-0234">DNA repair</keyword>
<dbReference type="CDD" id="cd00221">
    <property type="entry name" value="Vsr"/>
    <property type="match status" value="1"/>
</dbReference>
<evidence type="ECO:0000313" key="7">
    <source>
        <dbReference type="EMBL" id="SDU31867.1"/>
    </source>
</evidence>
<dbReference type="Proteomes" id="UP000199608">
    <property type="component" value="Unassembled WGS sequence"/>
</dbReference>
<dbReference type="SUPFAM" id="SSF52980">
    <property type="entry name" value="Restriction endonuclease-like"/>
    <property type="match status" value="1"/>
</dbReference>
<evidence type="ECO:0000313" key="8">
    <source>
        <dbReference type="Proteomes" id="UP000199608"/>
    </source>
</evidence>
<gene>
    <name evidence="7" type="ORF">SAMN04487931_106276</name>
</gene>
<name>A0A1H2HJ12_9BACT</name>
<keyword evidence="8" id="KW-1185">Reference proteome</keyword>
<dbReference type="AlphaFoldDB" id="A0A1H2HJ12"/>
<dbReference type="Pfam" id="PF03852">
    <property type="entry name" value="Vsr"/>
    <property type="match status" value="1"/>
</dbReference>
<dbReference type="EMBL" id="FNLL01000006">
    <property type="protein sequence ID" value="SDU31867.1"/>
    <property type="molecule type" value="Genomic_DNA"/>
</dbReference>
<proteinExistence type="inferred from homology"/>
<evidence type="ECO:0000256" key="5">
    <source>
        <dbReference type="ARBA" id="ARBA00023204"/>
    </source>
</evidence>
<dbReference type="GO" id="GO:0006298">
    <property type="term" value="P:mismatch repair"/>
    <property type="evidence" value="ECO:0007669"/>
    <property type="project" value="InterPro"/>
</dbReference>
<comment type="similarity">
    <text evidence="6">Belongs to the Vsr family.</text>
</comment>
<protein>
    <submittedName>
        <fullName evidence="7">T/G mismatch-specific endonuclease</fullName>
    </submittedName>
</protein>
<dbReference type="RefSeq" id="WP_092234495.1">
    <property type="nucleotide sequence ID" value="NZ_FNLL01000006.1"/>
</dbReference>
<keyword evidence="2 7" id="KW-0255">Endonuclease</keyword>
<sequence length="143" mass="16975">MDLFSPQKRSEIMSRIKSKGNASTEIKFETLLNKFNITGWEKHLAIIGKPDFVFPSLKIAIFIDGAFWHGYKSSKLPEKNRIFWEKKINSNKKRDLKVTNSLRKQGWSVIRIWDFELRKKNEKNIIKRIKRMITIKLNGEKHD</sequence>
<evidence type="ECO:0000256" key="1">
    <source>
        <dbReference type="ARBA" id="ARBA00022722"/>
    </source>
</evidence>
<reference evidence="8" key="1">
    <citation type="submission" date="2016-10" db="EMBL/GenBank/DDBJ databases">
        <authorList>
            <person name="Varghese N."/>
            <person name="Submissions S."/>
        </authorList>
    </citation>
    <scope>NUCLEOTIDE SEQUENCE [LARGE SCALE GENOMIC DNA]</scope>
    <source>
        <strain evidence="8">DSM 3384</strain>
    </source>
</reference>
<evidence type="ECO:0000256" key="3">
    <source>
        <dbReference type="ARBA" id="ARBA00022763"/>
    </source>
</evidence>
<accession>A0A1H2HJ12</accession>
<dbReference type="InterPro" id="IPR011335">
    <property type="entry name" value="Restrct_endonuc-II-like"/>
</dbReference>
<dbReference type="InterPro" id="IPR004603">
    <property type="entry name" value="DNA_mismatch_endonuc_vsr"/>
</dbReference>
<evidence type="ECO:0000256" key="6">
    <source>
        <dbReference type="ARBA" id="ARBA00029466"/>
    </source>
</evidence>
<organism evidence="7 8">
    <name type="scientific">Desulfobacula phenolica</name>
    <dbReference type="NCBI Taxonomy" id="90732"/>
    <lineage>
        <taxon>Bacteria</taxon>
        <taxon>Pseudomonadati</taxon>
        <taxon>Thermodesulfobacteriota</taxon>
        <taxon>Desulfobacteria</taxon>
        <taxon>Desulfobacterales</taxon>
        <taxon>Desulfobacteraceae</taxon>
        <taxon>Desulfobacula</taxon>
    </lineage>
</organism>
<evidence type="ECO:0000256" key="4">
    <source>
        <dbReference type="ARBA" id="ARBA00022801"/>
    </source>
</evidence>
<dbReference type="GO" id="GO:0004519">
    <property type="term" value="F:endonuclease activity"/>
    <property type="evidence" value="ECO:0007669"/>
    <property type="project" value="UniProtKB-KW"/>
</dbReference>
<keyword evidence="1" id="KW-0540">Nuclease</keyword>
<keyword evidence="3" id="KW-0227">DNA damage</keyword>